<keyword evidence="3" id="KW-1185">Reference proteome</keyword>
<feature type="region of interest" description="Disordered" evidence="1">
    <location>
        <begin position="1"/>
        <end position="66"/>
    </location>
</feature>
<reference evidence="2 3" key="1">
    <citation type="submission" date="2021-05" db="EMBL/GenBank/DDBJ databases">
        <title>Genome Assembly of Synthetic Allotetraploid Brassica napus Reveals Homoeologous Exchanges between Subgenomes.</title>
        <authorList>
            <person name="Davis J.T."/>
        </authorList>
    </citation>
    <scope>NUCLEOTIDE SEQUENCE [LARGE SCALE GENOMIC DNA]</scope>
    <source>
        <strain evidence="3">cv. Da-Ae</strain>
        <tissue evidence="2">Seedling</tissue>
    </source>
</reference>
<dbReference type="EMBL" id="JAGKQM010000015">
    <property type="protein sequence ID" value="KAH0878099.1"/>
    <property type="molecule type" value="Genomic_DNA"/>
</dbReference>
<proteinExistence type="predicted"/>
<comment type="caution">
    <text evidence="2">The sequence shown here is derived from an EMBL/GenBank/DDBJ whole genome shotgun (WGS) entry which is preliminary data.</text>
</comment>
<evidence type="ECO:0000313" key="2">
    <source>
        <dbReference type="EMBL" id="KAH0878099.1"/>
    </source>
</evidence>
<name>A0ABQ7ZCZ6_BRANA</name>
<dbReference type="Proteomes" id="UP000824890">
    <property type="component" value="Unassembled WGS sequence"/>
</dbReference>
<sequence length="78" mass="9560">MSRKKERKKERRTKDEQRKGKERRTETNKDKSEILLPSNRERERVERKSNIFSSFPGSDRESYDLEDSFLKKKKDLRI</sequence>
<accession>A0ABQ7ZCZ6</accession>
<gene>
    <name evidence="2" type="ORF">HID58_065493</name>
</gene>
<protein>
    <submittedName>
        <fullName evidence="2">Uncharacterized protein</fullName>
    </submittedName>
</protein>
<organism evidence="2 3">
    <name type="scientific">Brassica napus</name>
    <name type="common">Rape</name>
    <dbReference type="NCBI Taxonomy" id="3708"/>
    <lineage>
        <taxon>Eukaryota</taxon>
        <taxon>Viridiplantae</taxon>
        <taxon>Streptophyta</taxon>
        <taxon>Embryophyta</taxon>
        <taxon>Tracheophyta</taxon>
        <taxon>Spermatophyta</taxon>
        <taxon>Magnoliopsida</taxon>
        <taxon>eudicotyledons</taxon>
        <taxon>Gunneridae</taxon>
        <taxon>Pentapetalae</taxon>
        <taxon>rosids</taxon>
        <taxon>malvids</taxon>
        <taxon>Brassicales</taxon>
        <taxon>Brassicaceae</taxon>
        <taxon>Brassiceae</taxon>
        <taxon>Brassica</taxon>
    </lineage>
</organism>
<feature type="compositionally biased region" description="Basic residues" evidence="1">
    <location>
        <begin position="1"/>
        <end position="11"/>
    </location>
</feature>
<evidence type="ECO:0000313" key="3">
    <source>
        <dbReference type="Proteomes" id="UP000824890"/>
    </source>
</evidence>
<evidence type="ECO:0000256" key="1">
    <source>
        <dbReference type="SAM" id="MobiDB-lite"/>
    </source>
</evidence>
<feature type="compositionally biased region" description="Basic and acidic residues" evidence="1">
    <location>
        <begin position="12"/>
        <end position="49"/>
    </location>
</feature>